<keyword evidence="3 5" id="KW-1133">Transmembrane helix</keyword>
<name>A0ABW1QDG1_9CORY</name>
<dbReference type="EMBL" id="JBHSQE010000004">
    <property type="protein sequence ID" value="MFC6146635.1"/>
    <property type="molecule type" value="Genomic_DNA"/>
</dbReference>
<evidence type="ECO:0000256" key="3">
    <source>
        <dbReference type="ARBA" id="ARBA00022989"/>
    </source>
</evidence>
<evidence type="ECO:0000256" key="1">
    <source>
        <dbReference type="ARBA" id="ARBA00004141"/>
    </source>
</evidence>
<feature type="transmembrane region" description="Helical" evidence="5">
    <location>
        <begin position="43"/>
        <end position="63"/>
    </location>
</feature>
<dbReference type="InterPro" id="IPR007829">
    <property type="entry name" value="TM2"/>
</dbReference>
<comment type="subcellular location">
    <subcellularLocation>
        <location evidence="1">Membrane</location>
        <topology evidence="1">Multi-pass membrane protein</topology>
    </subcellularLocation>
</comment>
<dbReference type="Pfam" id="PF05154">
    <property type="entry name" value="TM2"/>
    <property type="match status" value="1"/>
</dbReference>
<comment type="caution">
    <text evidence="7">The sequence shown here is derived from an EMBL/GenBank/DDBJ whole genome shotgun (WGS) entry which is preliminary data.</text>
</comment>
<protein>
    <submittedName>
        <fullName evidence="7">NINE protein</fullName>
    </submittedName>
</protein>
<keyword evidence="2 5" id="KW-0812">Transmembrane</keyword>
<keyword evidence="8" id="KW-1185">Reference proteome</keyword>
<evidence type="ECO:0000256" key="5">
    <source>
        <dbReference type="SAM" id="Phobius"/>
    </source>
</evidence>
<gene>
    <name evidence="7" type="ORF">ACFPUZ_07440</name>
</gene>
<sequence length="123" mass="13683">MSEFYDQNGLPLNVQPQYTAPAQPQYPAPVQPQYAGPIQQKSALLAALLCFFFGIFGVHNFYLGHTNRGVIMLVLSFVVLLTWWMGVGLVILGALLIWELIDFIMLLTKSGPFQRDGRGVPLS</sequence>
<evidence type="ECO:0000256" key="4">
    <source>
        <dbReference type="ARBA" id="ARBA00023136"/>
    </source>
</evidence>
<accession>A0ABW1QDG1</accession>
<keyword evidence="4 5" id="KW-0472">Membrane</keyword>
<feature type="transmembrane region" description="Helical" evidence="5">
    <location>
        <begin position="69"/>
        <end position="98"/>
    </location>
</feature>
<feature type="domain" description="TM2" evidence="6">
    <location>
        <begin position="39"/>
        <end position="85"/>
    </location>
</feature>
<reference evidence="8" key="1">
    <citation type="journal article" date="2019" name="Int. J. Syst. Evol. Microbiol.">
        <title>The Global Catalogue of Microorganisms (GCM) 10K type strain sequencing project: providing services to taxonomists for standard genome sequencing and annotation.</title>
        <authorList>
            <consortium name="The Broad Institute Genomics Platform"/>
            <consortium name="The Broad Institute Genome Sequencing Center for Infectious Disease"/>
            <person name="Wu L."/>
            <person name="Ma J."/>
        </authorList>
    </citation>
    <scope>NUCLEOTIDE SEQUENCE [LARGE SCALE GENOMIC DNA]</scope>
    <source>
        <strain evidence="8">CCUG 51943</strain>
    </source>
</reference>
<evidence type="ECO:0000313" key="7">
    <source>
        <dbReference type="EMBL" id="MFC6146635.1"/>
    </source>
</evidence>
<evidence type="ECO:0000256" key="2">
    <source>
        <dbReference type="ARBA" id="ARBA00022692"/>
    </source>
</evidence>
<organism evidence="7 8">
    <name type="scientific">Corynebacterium nasicanis</name>
    <dbReference type="NCBI Taxonomy" id="1448267"/>
    <lineage>
        <taxon>Bacteria</taxon>
        <taxon>Bacillati</taxon>
        <taxon>Actinomycetota</taxon>
        <taxon>Actinomycetes</taxon>
        <taxon>Mycobacteriales</taxon>
        <taxon>Corynebacteriaceae</taxon>
        <taxon>Corynebacterium</taxon>
    </lineage>
</organism>
<evidence type="ECO:0000313" key="8">
    <source>
        <dbReference type="Proteomes" id="UP001596244"/>
    </source>
</evidence>
<dbReference type="RefSeq" id="WP_377001182.1">
    <property type="nucleotide sequence ID" value="NZ_JBHSQE010000004.1"/>
</dbReference>
<dbReference type="Proteomes" id="UP001596244">
    <property type="component" value="Unassembled WGS sequence"/>
</dbReference>
<proteinExistence type="predicted"/>
<evidence type="ECO:0000259" key="6">
    <source>
        <dbReference type="Pfam" id="PF05154"/>
    </source>
</evidence>